<feature type="non-terminal residue" evidence="1">
    <location>
        <position position="149"/>
    </location>
</feature>
<dbReference type="EMBL" id="BARS01050201">
    <property type="protein sequence ID" value="GAG46192.1"/>
    <property type="molecule type" value="Genomic_DNA"/>
</dbReference>
<proteinExistence type="predicted"/>
<gene>
    <name evidence="1" type="ORF">S01H1_74985</name>
</gene>
<organism evidence="1">
    <name type="scientific">marine sediment metagenome</name>
    <dbReference type="NCBI Taxonomy" id="412755"/>
    <lineage>
        <taxon>unclassified sequences</taxon>
        <taxon>metagenomes</taxon>
        <taxon>ecological metagenomes</taxon>
    </lineage>
</organism>
<dbReference type="AlphaFoldDB" id="X0YG44"/>
<sequence length="149" mass="17430">MKSLFDFIVEPVGQRYNNEIKVGDKSLVINTKVESYKSVNNIAKVISTPLIYKTIIQPGDLLMIHHNVFRRFYDIKGKEKNSKSYFKDNLYFVQLDQVYLYKKNDNWKAFGNRCFIAPLQDEVEINNWIEQKLIGVLKYGNSALEALEI</sequence>
<reference evidence="1" key="1">
    <citation type="journal article" date="2014" name="Front. Microbiol.">
        <title>High frequency of phylogenetically diverse reductive dehalogenase-homologous genes in deep subseafloor sedimentary metagenomes.</title>
        <authorList>
            <person name="Kawai M."/>
            <person name="Futagami T."/>
            <person name="Toyoda A."/>
            <person name="Takaki Y."/>
            <person name="Nishi S."/>
            <person name="Hori S."/>
            <person name="Arai W."/>
            <person name="Tsubouchi T."/>
            <person name="Morono Y."/>
            <person name="Uchiyama I."/>
            <person name="Ito T."/>
            <person name="Fujiyama A."/>
            <person name="Inagaki F."/>
            <person name="Takami H."/>
        </authorList>
    </citation>
    <scope>NUCLEOTIDE SEQUENCE</scope>
    <source>
        <strain evidence="1">Expedition CK06-06</strain>
    </source>
</reference>
<comment type="caution">
    <text evidence="1">The sequence shown here is derived from an EMBL/GenBank/DDBJ whole genome shotgun (WGS) entry which is preliminary data.</text>
</comment>
<name>X0YG44_9ZZZZ</name>
<accession>X0YG44</accession>
<evidence type="ECO:0000313" key="1">
    <source>
        <dbReference type="EMBL" id="GAG46192.1"/>
    </source>
</evidence>
<protein>
    <submittedName>
        <fullName evidence="1">Uncharacterized protein</fullName>
    </submittedName>
</protein>